<evidence type="ECO:0000256" key="1">
    <source>
        <dbReference type="ARBA" id="ARBA00004123"/>
    </source>
</evidence>
<feature type="domain" description="HSF-type DNA-binding" evidence="7">
    <location>
        <begin position="317"/>
        <end position="423"/>
    </location>
</feature>
<evidence type="ECO:0000313" key="8">
    <source>
        <dbReference type="EMBL" id="CAG5082559.1"/>
    </source>
</evidence>
<reference evidence="8 9" key="1">
    <citation type="submission" date="2021-04" db="EMBL/GenBank/DDBJ databases">
        <authorList>
            <person name="Bliznina A."/>
        </authorList>
    </citation>
    <scope>NUCLEOTIDE SEQUENCE [LARGE SCALE GENOMIC DNA]</scope>
</reference>
<dbReference type="SMART" id="SM00415">
    <property type="entry name" value="HSF"/>
    <property type="match status" value="1"/>
</dbReference>
<evidence type="ECO:0000259" key="7">
    <source>
        <dbReference type="SMART" id="SM00415"/>
    </source>
</evidence>
<gene>
    <name evidence="8" type="ORF">OKIOD_LOCUS1714</name>
</gene>
<evidence type="ECO:0000256" key="2">
    <source>
        <dbReference type="ARBA" id="ARBA00006403"/>
    </source>
</evidence>
<dbReference type="Pfam" id="PF00447">
    <property type="entry name" value="HSF_DNA-bind"/>
    <property type="match status" value="1"/>
</dbReference>
<dbReference type="Gene3D" id="1.10.10.10">
    <property type="entry name" value="Winged helix-like DNA-binding domain superfamily/Winged helix DNA-binding domain"/>
    <property type="match status" value="1"/>
</dbReference>
<name>A0ABN7RP54_OIKDI</name>
<comment type="subcellular location">
    <subcellularLocation>
        <location evidence="1">Nucleus</location>
    </subcellularLocation>
</comment>
<dbReference type="SUPFAM" id="SSF46785">
    <property type="entry name" value="Winged helix' DNA-binding domain"/>
    <property type="match status" value="1"/>
</dbReference>
<evidence type="ECO:0000313" key="9">
    <source>
        <dbReference type="Proteomes" id="UP001158576"/>
    </source>
</evidence>
<feature type="compositionally biased region" description="Polar residues" evidence="6">
    <location>
        <begin position="145"/>
        <end position="154"/>
    </location>
</feature>
<keyword evidence="4" id="KW-0539">Nucleus</keyword>
<dbReference type="InterPro" id="IPR000232">
    <property type="entry name" value="HSF_DNA-bd"/>
</dbReference>
<keyword evidence="3" id="KW-0238">DNA-binding</keyword>
<evidence type="ECO:0000256" key="5">
    <source>
        <dbReference type="RuleBase" id="RU004020"/>
    </source>
</evidence>
<feature type="compositionally biased region" description="Polar residues" evidence="6">
    <location>
        <begin position="602"/>
        <end position="624"/>
    </location>
</feature>
<dbReference type="InterPro" id="IPR036388">
    <property type="entry name" value="WH-like_DNA-bd_sf"/>
</dbReference>
<feature type="compositionally biased region" description="Basic residues" evidence="6">
    <location>
        <begin position="284"/>
        <end position="302"/>
    </location>
</feature>
<feature type="compositionally biased region" description="Basic and acidic residues" evidence="6">
    <location>
        <begin position="69"/>
        <end position="116"/>
    </location>
</feature>
<feature type="compositionally biased region" description="Acidic residues" evidence="6">
    <location>
        <begin position="202"/>
        <end position="212"/>
    </location>
</feature>
<sequence>MKVSAKGGNQKENSDEGNIDECPQQKEEQAGASLRRTTRKRTAPKPFGNTVPSNDIPQGKRVGAKAKRAKVEKAKNEPKSKKEPKAKKDAKTKPTKEPKAKKESKPPKKTPKEKSAPKTQVCKNTEPVEQKTLQPKTTAVLGDASNGSRTNPSPKISEKAKSSDSLPEENAVGDGFVPTPPEVDQSDSPINARPDSNKENQPEDYDDFEEFMDQVKTEPVDDYEYQITMDATQTQVNVMIANIATAALQGFGNRRGTRQRTAKNQSEDSDPEFTEKQLLKRKNPVRKARGTGKKALTKRAPKGSKAALKKEALGKCEIQPFVSKLFEVLNDESFDSINWNSKGDHFIIEREAFDHQFLKLSKEEKAPIQTKEFPSFIRQLNLYGFRKRREETGSDPNHFSHYVHKDGFFMKNRPDLLVHILRSGSSREKEKQLEVGEARNKLIQERGILEGMEPAHPLPDHMDMPPCEEFILPPGSYSQPQVQPINFATNSQPTVTLQKNQDHAPTPEERMRALQNNGYYQKSGSGQWLKLPDYDRVQQQSSMMRTGDWINTQPGTSAEQNGFQSPPPIQYDITNMSPTYTGQLNVPMPSMSPMPLPAGLRSPTNNQGTNFSTYGTNQIPQSKTPAPIQGLSDIQAWLDEIPDKNPDNGATSFSNNRQKLNSVNSQNEQLNF</sequence>
<feature type="region of interest" description="Disordered" evidence="6">
    <location>
        <begin position="284"/>
        <end position="303"/>
    </location>
</feature>
<feature type="region of interest" description="Disordered" evidence="6">
    <location>
        <begin position="1"/>
        <end position="212"/>
    </location>
</feature>
<dbReference type="Proteomes" id="UP001158576">
    <property type="component" value="Chromosome PAR"/>
</dbReference>
<comment type="similarity">
    <text evidence="2 5">Belongs to the HSF family.</text>
</comment>
<evidence type="ECO:0000256" key="6">
    <source>
        <dbReference type="SAM" id="MobiDB-lite"/>
    </source>
</evidence>
<protein>
    <submittedName>
        <fullName evidence="8">Oidioi.mRNA.OKI2018_I69.PAR.g10156.t1.cds</fullName>
    </submittedName>
</protein>
<keyword evidence="9" id="KW-1185">Reference proteome</keyword>
<dbReference type="InterPro" id="IPR036390">
    <property type="entry name" value="WH_DNA-bd_sf"/>
</dbReference>
<feature type="region of interest" description="Disordered" evidence="6">
    <location>
        <begin position="640"/>
        <end position="672"/>
    </location>
</feature>
<organism evidence="8 9">
    <name type="scientific">Oikopleura dioica</name>
    <name type="common">Tunicate</name>
    <dbReference type="NCBI Taxonomy" id="34765"/>
    <lineage>
        <taxon>Eukaryota</taxon>
        <taxon>Metazoa</taxon>
        <taxon>Chordata</taxon>
        <taxon>Tunicata</taxon>
        <taxon>Appendicularia</taxon>
        <taxon>Copelata</taxon>
        <taxon>Oikopleuridae</taxon>
        <taxon>Oikopleura</taxon>
    </lineage>
</organism>
<evidence type="ECO:0000256" key="4">
    <source>
        <dbReference type="ARBA" id="ARBA00023242"/>
    </source>
</evidence>
<dbReference type="EMBL" id="OU015568">
    <property type="protein sequence ID" value="CAG5082559.1"/>
    <property type="molecule type" value="Genomic_DNA"/>
</dbReference>
<accession>A0ABN7RP54</accession>
<feature type="region of interest" description="Disordered" evidence="6">
    <location>
        <begin position="596"/>
        <end position="627"/>
    </location>
</feature>
<proteinExistence type="inferred from homology"/>
<evidence type="ECO:0000256" key="3">
    <source>
        <dbReference type="ARBA" id="ARBA00023125"/>
    </source>
</evidence>
<dbReference type="PANTHER" id="PTHR10015:SF427">
    <property type="entry name" value="HEAT SHOCK FACTOR PROTEIN"/>
    <property type="match status" value="1"/>
</dbReference>
<dbReference type="PANTHER" id="PTHR10015">
    <property type="entry name" value="HEAT SHOCK TRANSCRIPTION FACTOR"/>
    <property type="match status" value="1"/>
</dbReference>
<feature type="compositionally biased region" description="Polar residues" evidence="6">
    <location>
        <begin position="648"/>
        <end position="672"/>
    </location>
</feature>
<feature type="region of interest" description="Disordered" evidence="6">
    <location>
        <begin position="252"/>
        <end position="275"/>
    </location>
</feature>